<comment type="caution">
    <text evidence="2">The sequence shown here is derived from an EMBL/GenBank/DDBJ whole genome shotgun (WGS) entry which is preliminary data.</text>
</comment>
<feature type="compositionally biased region" description="Gly residues" evidence="1">
    <location>
        <begin position="1"/>
        <end position="15"/>
    </location>
</feature>
<evidence type="ECO:0000256" key="1">
    <source>
        <dbReference type="SAM" id="MobiDB-lite"/>
    </source>
</evidence>
<evidence type="ECO:0000313" key="2">
    <source>
        <dbReference type="EMBL" id="GHI87641.1"/>
    </source>
</evidence>
<dbReference type="Proteomes" id="UP000600026">
    <property type="component" value="Unassembled WGS sequence"/>
</dbReference>
<dbReference type="EMBL" id="BNEE01000006">
    <property type="protein sequence ID" value="GHI87641.1"/>
    <property type="molecule type" value="Genomic_DNA"/>
</dbReference>
<feature type="region of interest" description="Disordered" evidence="1">
    <location>
        <begin position="1"/>
        <end position="81"/>
    </location>
</feature>
<protein>
    <submittedName>
        <fullName evidence="2">Uncharacterized protein</fullName>
    </submittedName>
</protein>
<organism evidence="2 3">
    <name type="scientific">Streptomyces xanthophaeus</name>
    <dbReference type="NCBI Taxonomy" id="67385"/>
    <lineage>
        <taxon>Bacteria</taxon>
        <taxon>Bacillati</taxon>
        <taxon>Actinomycetota</taxon>
        <taxon>Actinomycetes</taxon>
        <taxon>Kitasatosporales</taxon>
        <taxon>Streptomycetaceae</taxon>
        <taxon>Streptomyces</taxon>
    </lineage>
</organism>
<reference evidence="2" key="1">
    <citation type="submission" date="2020-09" db="EMBL/GenBank/DDBJ databases">
        <title>Whole genome shotgun sequence of Streptomyces xanthophaeus NBRC 12829.</title>
        <authorList>
            <person name="Komaki H."/>
            <person name="Tamura T."/>
        </authorList>
    </citation>
    <scope>NUCLEOTIDE SEQUENCE</scope>
    <source>
        <strain evidence="2">NBRC 12829</strain>
    </source>
</reference>
<evidence type="ECO:0000313" key="3">
    <source>
        <dbReference type="Proteomes" id="UP000600026"/>
    </source>
</evidence>
<feature type="compositionally biased region" description="Basic and acidic residues" evidence="1">
    <location>
        <begin position="25"/>
        <end position="38"/>
    </location>
</feature>
<dbReference type="AlphaFoldDB" id="A0A919H3R6"/>
<proteinExistence type="predicted"/>
<accession>A0A919H3R6</accession>
<name>A0A919H3R6_9ACTN</name>
<gene>
    <name evidence="2" type="ORF">Sxan_50050</name>
</gene>
<sequence length="81" mass="8221">MAGGQRQQVGGGADGRTGRQQALEGGKDHAQHEGEHGVFGHGQLRWALGGRGGSVSAAPVGRGDACSSQIQHRPPAANKSQ</sequence>
<keyword evidence="3" id="KW-1185">Reference proteome</keyword>